<feature type="transmembrane region" description="Helical" evidence="10">
    <location>
        <begin position="29"/>
        <end position="50"/>
    </location>
</feature>
<feature type="transmembrane region" description="Helical" evidence="10">
    <location>
        <begin position="194"/>
        <end position="220"/>
    </location>
</feature>
<keyword evidence="4 10" id="KW-1133">Transmembrane helix</keyword>
<dbReference type="Gene3D" id="1.20.1070.10">
    <property type="entry name" value="Rhodopsin 7-helix transmembrane proteins"/>
    <property type="match status" value="1"/>
</dbReference>
<keyword evidence="6 10" id="KW-0472">Membrane</keyword>
<evidence type="ECO:0000256" key="6">
    <source>
        <dbReference type="ARBA" id="ARBA00023136"/>
    </source>
</evidence>
<evidence type="ECO:0000313" key="13">
    <source>
        <dbReference type="WBParaSite" id="PSAMB.scaffold555size47274.g6887.t1"/>
    </source>
</evidence>
<feature type="transmembrane region" description="Helical" evidence="10">
    <location>
        <begin position="62"/>
        <end position="83"/>
    </location>
</feature>
<evidence type="ECO:0000256" key="3">
    <source>
        <dbReference type="ARBA" id="ARBA00022692"/>
    </source>
</evidence>
<dbReference type="PANTHER" id="PTHR24246">
    <property type="entry name" value="OLFACTORY RECEPTOR AND ADENOSINE RECEPTOR"/>
    <property type="match status" value="1"/>
</dbReference>
<organism evidence="12 13">
    <name type="scientific">Plectus sambesii</name>
    <dbReference type="NCBI Taxonomy" id="2011161"/>
    <lineage>
        <taxon>Eukaryota</taxon>
        <taxon>Metazoa</taxon>
        <taxon>Ecdysozoa</taxon>
        <taxon>Nematoda</taxon>
        <taxon>Chromadorea</taxon>
        <taxon>Plectida</taxon>
        <taxon>Plectina</taxon>
        <taxon>Plectoidea</taxon>
        <taxon>Plectidae</taxon>
        <taxon>Plectus</taxon>
    </lineage>
</organism>
<feature type="transmembrane region" description="Helical" evidence="10">
    <location>
        <begin position="241"/>
        <end position="266"/>
    </location>
</feature>
<evidence type="ECO:0000313" key="12">
    <source>
        <dbReference type="Proteomes" id="UP000887566"/>
    </source>
</evidence>
<name>A0A914X0W5_9BILA</name>
<evidence type="ECO:0000259" key="11">
    <source>
        <dbReference type="PROSITE" id="PS50262"/>
    </source>
</evidence>
<proteinExistence type="predicted"/>
<keyword evidence="8" id="KW-0325">Glycoprotein</keyword>
<reference evidence="13" key="1">
    <citation type="submission" date="2022-11" db="UniProtKB">
        <authorList>
            <consortium name="WormBaseParasite"/>
        </authorList>
    </citation>
    <scope>IDENTIFICATION</scope>
</reference>
<keyword evidence="2" id="KW-1003">Cell membrane</keyword>
<dbReference type="SMART" id="SM01381">
    <property type="entry name" value="7TM_GPCR_Srsx"/>
    <property type="match status" value="1"/>
</dbReference>
<evidence type="ECO:0000256" key="1">
    <source>
        <dbReference type="ARBA" id="ARBA00004651"/>
    </source>
</evidence>
<sequence>MSSQTALKNDTTVTVNGTLSFVDYYLPQLLYGTQGLFICLLNGLLFLTIVVDKSLRKRKEMIVVAGLAGSDFIFGLGTLIYAISRSLVLANGTSTQKISAWICALTVQFFLQHFGQHMLTIINFVISLERFVAVAYPVVYMKLNSSDAAYLLASIGGFCFIDSAVIYFSIYYGSFPAVTADCPVTVFPPWYSQYFYTLISALGFLSILIYFGVFVAYHRAHSALLSNALNQQSHNAMQRRLTVTVGIVCFSTLFLFTIPYGIFAWGKWTKTYITIGSLLGNMTRMSSIVNVVIYIVRQKELRTAMVKLVIHQSKVSTVTSDASRQLRLRTAF</sequence>
<evidence type="ECO:0000256" key="5">
    <source>
        <dbReference type="ARBA" id="ARBA00023040"/>
    </source>
</evidence>
<keyword evidence="12" id="KW-1185">Reference proteome</keyword>
<dbReference type="GO" id="GO:0004930">
    <property type="term" value="F:G protein-coupled receptor activity"/>
    <property type="evidence" value="ECO:0007669"/>
    <property type="project" value="UniProtKB-KW"/>
</dbReference>
<feature type="transmembrane region" description="Helical" evidence="10">
    <location>
        <begin position="151"/>
        <end position="174"/>
    </location>
</feature>
<dbReference type="GO" id="GO:0005886">
    <property type="term" value="C:plasma membrane"/>
    <property type="evidence" value="ECO:0007669"/>
    <property type="project" value="UniProtKB-SubCell"/>
</dbReference>
<dbReference type="Pfam" id="PF10320">
    <property type="entry name" value="7TM_GPCR_Srsx"/>
    <property type="match status" value="1"/>
</dbReference>
<dbReference type="InterPro" id="IPR017452">
    <property type="entry name" value="GPCR_Rhodpsn_7TM"/>
</dbReference>
<dbReference type="WBParaSite" id="PSAMB.scaffold555size47274.g6887.t1">
    <property type="protein sequence ID" value="PSAMB.scaffold555size47274.g6887.t1"/>
    <property type="gene ID" value="PSAMB.scaffold555size47274.g6887"/>
</dbReference>
<accession>A0A914X0W5</accession>
<evidence type="ECO:0000256" key="10">
    <source>
        <dbReference type="SAM" id="Phobius"/>
    </source>
</evidence>
<dbReference type="InterPro" id="IPR019424">
    <property type="entry name" value="7TM_GPCR_Srsx"/>
</dbReference>
<comment type="subcellular location">
    <subcellularLocation>
        <location evidence="1">Cell membrane</location>
        <topology evidence="1">Multi-pass membrane protein</topology>
    </subcellularLocation>
</comment>
<feature type="transmembrane region" description="Helical" evidence="10">
    <location>
        <begin position="272"/>
        <end position="296"/>
    </location>
</feature>
<protein>
    <submittedName>
        <fullName evidence="13">G-protein coupled receptors family 1 profile domain-containing protein</fullName>
    </submittedName>
</protein>
<evidence type="ECO:0000256" key="8">
    <source>
        <dbReference type="ARBA" id="ARBA00023180"/>
    </source>
</evidence>
<evidence type="ECO:0000256" key="4">
    <source>
        <dbReference type="ARBA" id="ARBA00022989"/>
    </source>
</evidence>
<evidence type="ECO:0000256" key="7">
    <source>
        <dbReference type="ARBA" id="ARBA00023170"/>
    </source>
</evidence>
<keyword evidence="5" id="KW-0297">G-protein coupled receptor</keyword>
<keyword evidence="9" id="KW-0807">Transducer</keyword>
<evidence type="ECO:0000256" key="2">
    <source>
        <dbReference type="ARBA" id="ARBA00022475"/>
    </source>
</evidence>
<evidence type="ECO:0000256" key="9">
    <source>
        <dbReference type="ARBA" id="ARBA00023224"/>
    </source>
</evidence>
<dbReference type="InterPro" id="IPR000276">
    <property type="entry name" value="GPCR_Rhodpsn"/>
</dbReference>
<dbReference type="CDD" id="cd00637">
    <property type="entry name" value="7tm_classA_rhodopsin-like"/>
    <property type="match status" value="1"/>
</dbReference>
<keyword evidence="7" id="KW-0675">Receptor</keyword>
<dbReference type="SUPFAM" id="SSF81321">
    <property type="entry name" value="Family A G protein-coupled receptor-like"/>
    <property type="match status" value="1"/>
</dbReference>
<dbReference type="PROSITE" id="PS50262">
    <property type="entry name" value="G_PROTEIN_RECEP_F1_2"/>
    <property type="match status" value="1"/>
</dbReference>
<keyword evidence="3 10" id="KW-0812">Transmembrane</keyword>
<dbReference type="PANTHER" id="PTHR24246:SF27">
    <property type="entry name" value="ADENOSINE RECEPTOR, ISOFORM A"/>
    <property type="match status" value="1"/>
</dbReference>
<dbReference type="Proteomes" id="UP000887566">
    <property type="component" value="Unplaced"/>
</dbReference>
<feature type="domain" description="G-protein coupled receptors family 1 profile" evidence="11">
    <location>
        <begin position="41"/>
        <end position="294"/>
    </location>
</feature>
<feature type="transmembrane region" description="Helical" evidence="10">
    <location>
        <begin position="118"/>
        <end position="139"/>
    </location>
</feature>
<dbReference type="AlphaFoldDB" id="A0A914X0W5"/>